<feature type="coiled-coil region" evidence="1">
    <location>
        <begin position="52"/>
        <end position="79"/>
    </location>
</feature>
<gene>
    <name evidence="3" type="ORF">KIN20_022900</name>
</gene>
<feature type="compositionally biased region" description="Basic and acidic residues" evidence="2">
    <location>
        <begin position="18"/>
        <end position="33"/>
    </location>
</feature>
<organism evidence="3 4">
    <name type="scientific">Parelaphostrongylus tenuis</name>
    <name type="common">Meningeal worm</name>
    <dbReference type="NCBI Taxonomy" id="148309"/>
    <lineage>
        <taxon>Eukaryota</taxon>
        <taxon>Metazoa</taxon>
        <taxon>Ecdysozoa</taxon>
        <taxon>Nematoda</taxon>
        <taxon>Chromadorea</taxon>
        <taxon>Rhabditida</taxon>
        <taxon>Rhabditina</taxon>
        <taxon>Rhabditomorpha</taxon>
        <taxon>Strongyloidea</taxon>
        <taxon>Metastrongylidae</taxon>
        <taxon>Parelaphostrongylus</taxon>
    </lineage>
</organism>
<feature type="compositionally biased region" description="Polar residues" evidence="2">
    <location>
        <begin position="1"/>
        <end position="12"/>
    </location>
</feature>
<feature type="region of interest" description="Disordered" evidence="2">
    <location>
        <begin position="1"/>
        <end position="33"/>
    </location>
</feature>
<dbReference type="EMBL" id="JAHQIW010004620">
    <property type="protein sequence ID" value="KAJ1363124.1"/>
    <property type="molecule type" value="Genomic_DNA"/>
</dbReference>
<keyword evidence="1" id="KW-0175">Coiled coil</keyword>
<keyword evidence="4" id="KW-1185">Reference proteome</keyword>
<dbReference type="Proteomes" id="UP001196413">
    <property type="component" value="Unassembled WGS sequence"/>
</dbReference>
<proteinExistence type="predicted"/>
<protein>
    <submittedName>
        <fullName evidence="3">Uncharacterized protein</fullName>
    </submittedName>
</protein>
<evidence type="ECO:0000256" key="2">
    <source>
        <dbReference type="SAM" id="MobiDB-lite"/>
    </source>
</evidence>
<accession>A0AAD5N9K4</accession>
<evidence type="ECO:0000256" key="1">
    <source>
        <dbReference type="SAM" id="Coils"/>
    </source>
</evidence>
<name>A0AAD5N9K4_PARTN</name>
<evidence type="ECO:0000313" key="3">
    <source>
        <dbReference type="EMBL" id="KAJ1363124.1"/>
    </source>
</evidence>
<dbReference type="AlphaFoldDB" id="A0AAD5N9K4"/>
<comment type="caution">
    <text evidence="3">The sequence shown here is derived from an EMBL/GenBank/DDBJ whole genome shotgun (WGS) entry which is preliminary data.</text>
</comment>
<evidence type="ECO:0000313" key="4">
    <source>
        <dbReference type="Proteomes" id="UP001196413"/>
    </source>
</evidence>
<reference evidence="3" key="1">
    <citation type="submission" date="2021-06" db="EMBL/GenBank/DDBJ databases">
        <title>Parelaphostrongylus tenuis whole genome reference sequence.</title>
        <authorList>
            <person name="Garwood T.J."/>
            <person name="Larsen P.A."/>
            <person name="Fountain-Jones N.M."/>
            <person name="Garbe J.R."/>
            <person name="Macchietto M.G."/>
            <person name="Kania S.A."/>
            <person name="Gerhold R.W."/>
            <person name="Richards J.E."/>
            <person name="Wolf T.M."/>
        </authorList>
    </citation>
    <scope>NUCLEOTIDE SEQUENCE</scope>
    <source>
        <strain evidence="3">MNPRO001-30</strain>
        <tissue evidence="3">Meninges</tissue>
    </source>
</reference>
<sequence>MHLSSARKTNVTFEDENPSGREKRQVSDTPRRAFGDVKNMVTPSRSSLKDSLAAQKSGLQFVKSNLETLEERARAALDIDDDAIEEANLQEDPKIECNLFQREDSVILSDQDNDAEYFGKLMSAEYDEDNSITDDDETIEMCGLEDEPFDYSHVMNDVEGNAILTDDFPLFQYERPDKADLDKAKKYTLQEIEDLFESFSDVLIF</sequence>